<protein>
    <submittedName>
        <fullName evidence="1">Uncharacterized protein</fullName>
    </submittedName>
</protein>
<name>A0A131YEW0_RHIAP</name>
<sequence>MCWRLLTRSAWPPSTASTSDAYLSFFGVFHCAQCLLAKLTTTKGCHRPHTSNERAAASCKCIYIPQLPSSNRLEMQFHIIIFF</sequence>
<dbReference type="EMBL" id="GEDV01011535">
    <property type="protein sequence ID" value="JAP77022.1"/>
    <property type="molecule type" value="Transcribed_RNA"/>
</dbReference>
<dbReference type="AlphaFoldDB" id="A0A131YEW0"/>
<proteinExistence type="predicted"/>
<organism evidence="1">
    <name type="scientific">Rhipicephalus appendiculatus</name>
    <name type="common">Brown ear tick</name>
    <dbReference type="NCBI Taxonomy" id="34631"/>
    <lineage>
        <taxon>Eukaryota</taxon>
        <taxon>Metazoa</taxon>
        <taxon>Ecdysozoa</taxon>
        <taxon>Arthropoda</taxon>
        <taxon>Chelicerata</taxon>
        <taxon>Arachnida</taxon>
        <taxon>Acari</taxon>
        <taxon>Parasitiformes</taxon>
        <taxon>Ixodida</taxon>
        <taxon>Ixodoidea</taxon>
        <taxon>Ixodidae</taxon>
        <taxon>Rhipicephalinae</taxon>
        <taxon>Rhipicephalus</taxon>
        <taxon>Rhipicephalus</taxon>
    </lineage>
</organism>
<accession>A0A131YEW0</accession>
<reference evidence="1" key="1">
    <citation type="journal article" date="2016" name="Ticks Tick Borne Dis.">
        <title>De novo assembly and annotation of the salivary gland transcriptome of Rhipicephalus appendiculatus male and female ticks during blood feeding.</title>
        <authorList>
            <person name="de Castro M.H."/>
            <person name="de Klerk D."/>
            <person name="Pienaar R."/>
            <person name="Latif A.A."/>
            <person name="Rees D.J."/>
            <person name="Mans B.J."/>
        </authorList>
    </citation>
    <scope>NUCLEOTIDE SEQUENCE</scope>
    <source>
        <tissue evidence="1">Salivary glands</tissue>
    </source>
</reference>
<evidence type="ECO:0000313" key="1">
    <source>
        <dbReference type="EMBL" id="JAP77022.1"/>
    </source>
</evidence>